<dbReference type="InterPro" id="IPR000873">
    <property type="entry name" value="AMP-dep_synth/lig_dom"/>
</dbReference>
<dbReference type="Gene3D" id="3.40.50.150">
    <property type="entry name" value="Vaccinia Virus protein VP39"/>
    <property type="match status" value="1"/>
</dbReference>
<dbReference type="CDD" id="cd05930">
    <property type="entry name" value="A_NRPS"/>
    <property type="match status" value="1"/>
</dbReference>
<reference evidence="7" key="3">
    <citation type="submission" date="2016-10" db="EMBL/GenBank/DDBJ databases">
        <authorList>
            <person name="de Groot N.N."/>
        </authorList>
    </citation>
    <scope>NUCLEOTIDE SEQUENCE [LARGE SCALE GENOMIC DNA]</scope>
    <source>
        <strain evidence="7">DSM 17908</strain>
    </source>
</reference>
<evidence type="ECO:0000313" key="6">
    <source>
        <dbReference type="EMBL" id="PHM45334.1"/>
    </source>
</evidence>
<evidence type="ECO:0000313" key="5">
    <source>
        <dbReference type="EMBL" id="ANG60392.1"/>
    </source>
</evidence>
<dbReference type="GO" id="GO:0043041">
    <property type="term" value="P:amino acid activation for nonribosomal peptide biosynthetic process"/>
    <property type="evidence" value="ECO:0007669"/>
    <property type="project" value="TreeGrafter"/>
</dbReference>
<keyword evidence="3" id="KW-0597">Phosphoprotein</keyword>
<gene>
    <name evidence="7" type="ORF">SAMN05421680_104101</name>
    <name evidence="6" type="ORF">Xmau_00984</name>
</gene>
<dbReference type="InterPro" id="IPR044894">
    <property type="entry name" value="TubC_N_sf"/>
</dbReference>
<dbReference type="PROSITE" id="PS00455">
    <property type="entry name" value="AMP_BINDING"/>
    <property type="match status" value="1"/>
</dbReference>
<dbReference type="CDD" id="cd19531">
    <property type="entry name" value="LCL_NRPS-like"/>
    <property type="match status" value="1"/>
</dbReference>
<evidence type="ECO:0000256" key="2">
    <source>
        <dbReference type="ARBA" id="ARBA00022450"/>
    </source>
</evidence>
<dbReference type="GO" id="GO:0005737">
    <property type="term" value="C:cytoplasm"/>
    <property type="evidence" value="ECO:0007669"/>
    <property type="project" value="TreeGrafter"/>
</dbReference>
<dbReference type="STRING" id="351675.SAMN05421680_104101"/>
<dbReference type="SUPFAM" id="SSF47336">
    <property type="entry name" value="ACP-like"/>
    <property type="match status" value="1"/>
</dbReference>
<dbReference type="InterPro" id="IPR001242">
    <property type="entry name" value="Condensation_dom"/>
</dbReference>
<dbReference type="Gene3D" id="3.30.559.30">
    <property type="entry name" value="Nonribosomal peptide synthetase, condensation domain"/>
    <property type="match status" value="2"/>
</dbReference>
<reference evidence="5" key="1">
    <citation type="submission" date="2015-05" db="EMBL/GenBank/DDBJ databases">
        <title>Multiple mechanisms for the generation of chemical diversity occurring in parallel by monomodular nonribosomal peptide synthetases involved in rhabdopeptide biosynthesis.</title>
        <authorList>
            <person name="Cai X."/>
            <person name="Bode H.B."/>
        </authorList>
    </citation>
    <scope>NUCLEOTIDE SEQUENCE</scope>
    <source>
        <strain evidence="5">DSM 17908</strain>
    </source>
</reference>
<sequence length="2004" mass="228680">MKNIAQIVNEALKQGITLFVADNRLQYETQNDTIPPELLSEWKEHKQELIEFLSYANSAEGTNTYQLQDIQRDEHASDYPLSFAQQRLWLIDQSNGSSPQYNGTGDLRLRESINIEAFEAAVKSLLERHEALRTHFKVIDNEPRQVIATVFELPIIYHDLSLVPEAEKERQLKQINKEEGRQVFNLSADLMLRIRVIKLATEDYAIIYTMHHIAYDGWSIPIFLSELLTLYRAYCQGEPNPLPPLKIQYADYAQWQRNWLQGEVLEKQLAYWQNQLTGIAPVHCFPLDNSRPEKQGFEGRVYPQQISQHLTQKIRELCTKHKVTLFMFLETAFAVLLSHYSNEKDIVVGMPIAGRRHRDIEPLIGFFVNSLVIRTDLSGQLTFSELLKQNSRTILDAYDHQDLPFEKLVETLSPERHLNHNPIFQIIFAVQNNQFDIIWEQEHAVSEEEKPLLTTRFDLEVHVYEKGDELSILWIADTNLFNDATIDRLLENYATLLTSIVETMDENSVTAEPPAHALPFLVDTEKHALLHELNGPQIQYQRGLCFHELFENQVALTPEKTALVFGNHSLSYQALNGQANQLAHYLIEQGIQPDTLVAICLPRSLQAVVVLLGILKAGGAYVPLDASYPKARLRYMLENSGAELILTESSLVEKLPVSQQKVICLDTTDIQSNLKNLPTDNITERPFPLTENDLAYVVYTSGSTGRPKGAMLEHKGWVNLAHAQADLYGADANSRVLQFASWSFDAAILEMSMTLAYGATLYLISENQRRSPELLNDIVAKHQITHAILPPALLPHLDFNQWRSVSTLLLAGETVPPYIAAQWSQERRLFNVYGPTECTSIITSGLLTADKRVTIGKPLPNAVMRIIGSDGHLVPLGAVGELHIGGIQLARGYRNAPELTEKQFIRDPFSAEPNDKLYRTGDLVRWTPDGELEFIGRIDSQIKIRSYRIELGEIESVLAEQDILSSAAVITNGEDENKKLIAYVCPSTEWLAEKATEFNADYVEGWTEIFDEQYRQKTNKNPVANQDDADSDFGGWVNSYTDQPIPLEQMEEWRAGTVQRINDLHPRRLLEIGCGTGLLLYRYAEQCESVLATDISAEILARHQHILQQRGWSHVQLHQGDALNLGVGTNDIFDTVVINSVVQYFPNVQYLDKVITQLLPIVEAGGKILLGDIRNLDLLTAHMTAIEQSRCNGQRIDAGTLANRVQRRLQQEEEFLLSPTYFAQLPTRYPEIDRVDILVKRGIGDNEMLRYRYEVILHKRDENAAICHEQSIVWFYFNTIDEINSQLQAGTYDTFGISGIPNARIKDDVELSEGLRHWPANQIIPSLKNDGCLTPEAMEQISAFESLLQYAEQCGYQCGVTWSQQQFDLLDVIFSRHELPPVQARHEYSQTHLANYPQISAIGGELAELLEAALKKQLPEYMIPSLYIPMERMPLSLSNKIDKKALPMPNDGDLHHHAYVAPRDEIEEKLCQLWQHHLKINQVGIYDNFFSLGGHSLLAVKITASIKKDLNNNFSMNHMFANPTIAQIANLIRNTLTLSSTSHSLTENVFDRKNITDRKIPISYYQKMFWSLAKEGLLDDAFSIPLFFLLEGELNKRALEKSFSVIIERHESLRLRFYEEDGQTFITPNNNMTANLQIIDLLPKGLEKEHITAEINKLWETELKIPFDIFNGPLFKTFLLPMSKTRSVLFINIHHIIFDGWSINILMNELKTLYTAYSQGQEITLPPLSMQYSDFSYDLYERHKTEKYQNQLKFWQQQFADINTDERSFPVAFSKHMDTTYQFKVININTPESLDKAVSQYCETHKITPYMLYMALFHACLFMYSGESQHVVTSPQADRAHIDSHPIMGLFLDDLIVKSTISKEMSLHDIIQQVSQFIYNSLENSDIHMAAVIDSVGEKTRDCIFNVIFNYMDAQNFYNYADSPESSKISLPNLDMESIKIDPVPFQSLGINFINASQNIICELSYNPELYTEEIANSLAKNYEKLLEVIVSGQSKVSISRLYE</sequence>
<dbReference type="Proteomes" id="UP000224607">
    <property type="component" value="Unassembled WGS sequence"/>
</dbReference>
<dbReference type="Gene3D" id="1.10.1200.10">
    <property type="entry name" value="ACP-like"/>
    <property type="match status" value="1"/>
</dbReference>
<dbReference type="Proteomes" id="UP000198919">
    <property type="component" value="Unassembled WGS sequence"/>
</dbReference>
<dbReference type="InterPro" id="IPR023213">
    <property type="entry name" value="CAT-like_dom_sf"/>
</dbReference>
<evidence type="ECO:0000256" key="1">
    <source>
        <dbReference type="ARBA" id="ARBA00001957"/>
    </source>
</evidence>
<dbReference type="InterPro" id="IPR025714">
    <property type="entry name" value="Methyltranfer_dom"/>
</dbReference>
<dbReference type="Pfam" id="PF18563">
    <property type="entry name" value="TubC_N"/>
    <property type="match status" value="1"/>
</dbReference>
<evidence type="ECO:0000259" key="4">
    <source>
        <dbReference type="PROSITE" id="PS50075"/>
    </source>
</evidence>
<evidence type="ECO:0000256" key="3">
    <source>
        <dbReference type="ARBA" id="ARBA00022553"/>
    </source>
</evidence>
<evidence type="ECO:0000313" key="8">
    <source>
        <dbReference type="Proteomes" id="UP000198919"/>
    </source>
</evidence>
<dbReference type="PROSITE" id="PS50075">
    <property type="entry name" value="CARRIER"/>
    <property type="match status" value="1"/>
</dbReference>
<dbReference type="GO" id="GO:0044550">
    <property type="term" value="P:secondary metabolite biosynthetic process"/>
    <property type="evidence" value="ECO:0007669"/>
    <property type="project" value="TreeGrafter"/>
</dbReference>
<dbReference type="EMBL" id="NITY01000002">
    <property type="protein sequence ID" value="PHM45334.1"/>
    <property type="molecule type" value="Genomic_DNA"/>
</dbReference>
<dbReference type="Pfam" id="PF13847">
    <property type="entry name" value="Methyltransf_31"/>
    <property type="match status" value="1"/>
</dbReference>
<dbReference type="Gene3D" id="3.30.559.10">
    <property type="entry name" value="Chloramphenicol acetyltransferase-like domain"/>
    <property type="match status" value="2"/>
</dbReference>
<organism evidence="5">
    <name type="scientific">Xenorhabdus mauleonii</name>
    <dbReference type="NCBI Taxonomy" id="351675"/>
    <lineage>
        <taxon>Bacteria</taxon>
        <taxon>Pseudomonadati</taxon>
        <taxon>Pseudomonadota</taxon>
        <taxon>Gammaproteobacteria</taxon>
        <taxon>Enterobacterales</taxon>
        <taxon>Morganellaceae</taxon>
        <taxon>Xenorhabdus</taxon>
    </lineage>
</organism>
<reference evidence="8" key="2">
    <citation type="submission" date="2016-10" db="EMBL/GenBank/DDBJ databases">
        <authorList>
            <person name="Varghese N."/>
            <person name="Submissions S."/>
        </authorList>
    </citation>
    <scope>NUCLEOTIDE SEQUENCE [LARGE SCALE GENOMIC DNA]</scope>
    <source>
        <strain evidence="8">DSM 17908</strain>
    </source>
</reference>
<dbReference type="GO" id="GO:0003824">
    <property type="term" value="F:catalytic activity"/>
    <property type="evidence" value="ECO:0007669"/>
    <property type="project" value="InterPro"/>
</dbReference>
<dbReference type="PANTHER" id="PTHR45527">
    <property type="entry name" value="NONRIBOSOMAL PEPTIDE SYNTHETASE"/>
    <property type="match status" value="1"/>
</dbReference>
<dbReference type="OrthoDB" id="9757559at2"/>
<dbReference type="InterPro" id="IPR020845">
    <property type="entry name" value="AMP-binding_CS"/>
</dbReference>
<dbReference type="InterPro" id="IPR045851">
    <property type="entry name" value="AMP-bd_C_sf"/>
</dbReference>
<dbReference type="EMBL" id="KR871227">
    <property type="protein sequence ID" value="ANG60392.1"/>
    <property type="molecule type" value="Genomic_DNA"/>
</dbReference>
<protein>
    <submittedName>
        <fullName evidence="7">Amino acid adenylation domain-containing protein</fullName>
    </submittedName>
    <submittedName>
        <fullName evidence="5">Nonribosomal peptide synthetase MauB</fullName>
    </submittedName>
    <submittedName>
        <fullName evidence="6">PvdJ</fullName>
    </submittedName>
</protein>
<dbReference type="FunFam" id="1.10.1200.10:FF:000005">
    <property type="entry name" value="Nonribosomal peptide synthetase 1"/>
    <property type="match status" value="1"/>
</dbReference>
<dbReference type="Gene3D" id="3.40.50.980">
    <property type="match status" value="2"/>
</dbReference>
<accession>A0A173DW00</accession>
<feature type="domain" description="Carrier" evidence="4">
    <location>
        <begin position="1461"/>
        <end position="1536"/>
    </location>
</feature>
<dbReference type="SUPFAM" id="SSF53335">
    <property type="entry name" value="S-adenosyl-L-methionine-dependent methyltransferases"/>
    <property type="match status" value="1"/>
</dbReference>
<dbReference type="SUPFAM" id="SSF56801">
    <property type="entry name" value="Acetyl-CoA synthetase-like"/>
    <property type="match status" value="1"/>
</dbReference>
<dbReference type="RefSeq" id="WP_092508686.1">
    <property type="nucleotide sequence ID" value="NZ_CAWNQB010000012.1"/>
</dbReference>
<proteinExistence type="predicted"/>
<dbReference type="Gene3D" id="3.30.300.30">
    <property type="match status" value="2"/>
</dbReference>
<dbReference type="InterPro" id="IPR009081">
    <property type="entry name" value="PP-bd_ACP"/>
</dbReference>
<dbReference type="PANTHER" id="PTHR45527:SF1">
    <property type="entry name" value="FATTY ACID SYNTHASE"/>
    <property type="match status" value="1"/>
</dbReference>
<evidence type="ECO:0000313" key="9">
    <source>
        <dbReference type="Proteomes" id="UP000224607"/>
    </source>
</evidence>
<dbReference type="Pfam" id="PF00550">
    <property type="entry name" value="PP-binding"/>
    <property type="match status" value="1"/>
</dbReference>
<dbReference type="InterPro" id="IPR010071">
    <property type="entry name" value="AA_adenyl_dom"/>
</dbReference>
<name>A0A173DW00_9GAMM</name>
<dbReference type="GO" id="GO:0031177">
    <property type="term" value="F:phosphopantetheine binding"/>
    <property type="evidence" value="ECO:0007669"/>
    <property type="project" value="TreeGrafter"/>
</dbReference>
<dbReference type="InterPro" id="IPR041464">
    <property type="entry name" value="TubC_N"/>
</dbReference>
<dbReference type="SUPFAM" id="SSF52777">
    <property type="entry name" value="CoA-dependent acyltransferases"/>
    <property type="match status" value="4"/>
</dbReference>
<dbReference type="InterPro" id="IPR006162">
    <property type="entry name" value="Ppantetheine_attach_site"/>
</dbReference>
<dbReference type="FunFam" id="3.40.50.980:FF:000001">
    <property type="entry name" value="Non-ribosomal peptide synthetase"/>
    <property type="match status" value="1"/>
</dbReference>
<dbReference type="CDD" id="cd02440">
    <property type="entry name" value="AdoMet_MTases"/>
    <property type="match status" value="1"/>
</dbReference>
<keyword evidence="9" id="KW-1185">Reference proteome</keyword>
<dbReference type="EMBL" id="FORG01000004">
    <property type="protein sequence ID" value="SFI89508.1"/>
    <property type="molecule type" value="Genomic_DNA"/>
</dbReference>
<dbReference type="Pfam" id="PF00501">
    <property type="entry name" value="AMP-binding"/>
    <property type="match status" value="1"/>
</dbReference>
<reference evidence="6 9" key="4">
    <citation type="journal article" date="2017" name="Nat. Microbiol.">
        <title>Natural product diversity associated with the nematode symbionts Photorhabdus and Xenorhabdus.</title>
        <authorList>
            <person name="Tobias N.J."/>
            <person name="Wolff H."/>
            <person name="Djahanschiri B."/>
            <person name="Grundmann F."/>
            <person name="Kronenwerth M."/>
            <person name="Shi Y.M."/>
            <person name="Simonyi S."/>
            <person name="Grun P."/>
            <person name="Shapiro-Ilan D."/>
            <person name="Pidot S.J."/>
            <person name="Stinear T.P."/>
            <person name="Ebersberger I."/>
            <person name="Bode H.B."/>
        </authorList>
    </citation>
    <scope>NUCLEOTIDE SEQUENCE [LARGE SCALE GENOMIC DNA]</scope>
    <source>
        <strain evidence="6 9">DSM 17908</strain>
    </source>
</reference>
<dbReference type="Gene3D" id="1.10.10.1830">
    <property type="entry name" value="Non-ribosomal peptide synthase, adenylation domain"/>
    <property type="match status" value="1"/>
</dbReference>
<comment type="cofactor">
    <cofactor evidence="1">
        <name>pantetheine 4'-phosphate</name>
        <dbReference type="ChEBI" id="CHEBI:47942"/>
    </cofactor>
</comment>
<dbReference type="NCBIfam" id="TIGR01733">
    <property type="entry name" value="AA-adenyl-dom"/>
    <property type="match status" value="1"/>
</dbReference>
<evidence type="ECO:0000313" key="7">
    <source>
        <dbReference type="EMBL" id="SFI89508.1"/>
    </source>
</evidence>
<keyword evidence="2" id="KW-0596">Phosphopantetheine</keyword>
<dbReference type="FunFam" id="3.40.50.12780:FF:000012">
    <property type="entry name" value="Non-ribosomal peptide synthetase"/>
    <property type="match status" value="1"/>
</dbReference>
<dbReference type="InterPro" id="IPR036736">
    <property type="entry name" value="ACP-like_sf"/>
</dbReference>
<dbReference type="PROSITE" id="PS00012">
    <property type="entry name" value="PHOSPHOPANTETHEINE"/>
    <property type="match status" value="1"/>
</dbReference>
<dbReference type="Gene3D" id="2.30.38.10">
    <property type="entry name" value="Luciferase, Domain 3"/>
    <property type="match status" value="1"/>
</dbReference>
<dbReference type="InterPro" id="IPR029063">
    <property type="entry name" value="SAM-dependent_MTases_sf"/>
</dbReference>
<dbReference type="Pfam" id="PF00668">
    <property type="entry name" value="Condensation"/>
    <property type="match status" value="2"/>
</dbReference>